<comment type="caution">
    <text evidence="1">The sequence shown here is derived from an EMBL/GenBank/DDBJ whole genome shotgun (WGS) entry which is preliminary data.</text>
</comment>
<gene>
    <name evidence="1" type="ORF">ACGTZG_08755</name>
</gene>
<sequence length="109" mass="11997">MSEFKDMVSADLDIFVNGDEFAEDHDLNGTLCKAVVDTMDSQENFYTGQTYEPYGGISGRLIKVYVKASDLPEIPAEGMVFRVDDEPLIVNKASEEMGMVVILLHGSEG</sequence>
<evidence type="ECO:0000313" key="2">
    <source>
        <dbReference type="Proteomes" id="UP001605989"/>
    </source>
</evidence>
<dbReference type="EMBL" id="JBIEKR010000006">
    <property type="protein sequence ID" value="MFG6273276.1"/>
    <property type="molecule type" value="Genomic_DNA"/>
</dbReference>
<proteinExistence type="predicted"/>
<evidence type="ECO:0000313" key="1">
    <source>
        <dbReference type="EMBL" id="MFG6273276.1"/>
    </source>
</evidence>
<evidence type="ECO:0008006" key="3">
    <source>
        <dbReference type="Google" id="ProtNLM"/>
    </source>
</evidence>
<accession>A0ABW7DPH3</accession>
<dbReference type="Proteomes" id="UP001605989">
    <property type="component" value="Unassembled WGS sequence"/>
</dbReference>
<name>A0ABW7DPH3_9FIRM</name>
<keyword evidence="2" id="KW-1185">Reference proteome</keyword>
<protein>
    <recommendedName>
        <fullName evidence="3">ATP-binding protein</fullName>
    </recommendedName>
</protein>
<reference evidence="1 2" key="1">
    <citation type="submission" date="2024-10" db="EMBL/GenBank/DDBJ databases">
        <authorList>
            <person name="Sang B.-I."/>
            <person name="Prabhaharan D."/>
        </authorList>
    </citation>
    <scope>NUCLEOTIDE SEQUENCE [LARGE SCALE GENOMIC DNA]</scope>
    <source>
        <strain evidence="1 2">MH</strain>
    </source>
</reference>
<organism evidence="1 2">
    <name type="scientific">Megasphaera hexanoica</name>
    <dbReference type="NCBI Taxonomy" id="1675036"/>
    <lineage>
        <taxon>Bacteria</taxon>
        <taxon>Bacillati</taxon>
        <taxon>Bacillota</taxon>
        <taxon>Negativicutes</taxon>
        <taxon>Veillonellales</taxon>
        <taxon>Veillonellaceae</taxon>
        <taxon>Megasphaera</taxon>
    </lineage>
</organism>
<dbReference type="RefSeq" id="WP_059076842.1">
    <property type="nucleotide sequence ID" value="NZ_CP011940.1"/>
</dbReference>